<feature type="domain" description="Cupin type-2" evidence="2">
    <location>
        <begin position="41"/>
        <end position="108"/>
    </location>
</feature>
<dbReference type="Gene3D" id="2.60.120.10">
    <property type="entry name" value="Jelly Rolls"/>
    <property type="match status" value="1"/>
</dbReference>
<dbReference type="InterPro" id="IPR051610">
    <property type="entry name" value="GPI/OXD"/>
</dbReference>
<gene>
    <name evidence="3" type="ORF">LCGC14_2878390</name>
</gene>
<reference evidence="3" key="1">
    <citation type="journal article" date="2015" name="Nature">
        <title>Complex archaea that bridge the gap between prokaryotes and eukaryotes.</title>
        <authorList>
            <person name="Spang A."/>
            <person name="Saw J.H."/>
            <person name="Jorgensen S.L."/>
            <person name="Zaremba-Niedzwiedzka K."/>
            <person name="Martijn J."/>
            <person name="Lind A.E."/>
            <person name="van Eijk R."/>
            <person name="Schleper C."/>
            <person name="Guy L."/>
            <person name="Ettema T.J."/>
        </authorList>
    </citation>
    <scope>NUCLEOTIDE SEQUENCE</scope>
</reference>
<proteinExistence type="predicted"/>
<name>A0A0F9A8Z3_9ZZZZ</name>
<dbReference type="GO" id="GO:0046872">
    <property type="term" value="F:metal ion binding"/>
    <property type="evidence" value="ECO:0007669"/>
    <property type="project" value="UniProtKB-KW"/>
</dbReference>
<protein>
    <recommendedName>
        <fullName evidence="2">Cupin type-2 domain-containing protein</fullName>
    </recommendedName>
</protein>
<dbReference type="PANTHER" id="PTHR35848">
    <property type="entry name" value="OXALATE-BINDING PROTEIN"/>
    <property type="match status" value="1"/>
</dbReference>
<evidence type="ECO:0000256" key="1">
    <source>
        <dbReference type="ARBA" id="ARBA00022723"/>
    </source>
</evidence>
<sequence>MKVKVAEEVAAKAVEMDGASGVTMRMLIGPDDNAPTVNMRMFDVAPGGHTPRHSHPWEHEVFILAGEGTLRTAEGDQPLGAGNCLLVPGGDEHQFANTSDAPLRFLCLVPRDSG</sequence>
<evidence type="ECO:0000313" key="3">
    <source>
        <dbReference type="EMBL" id="KKK74974.1"/>
    </source>
</evidence>
<organism evidence="3">
    <name type="scientific">marine sediment metagenome</name>
    <dbReference type="NCBI Taxonomy" id="412755"/>
    <lineage>
        <taxon>unclassified sequences</taxon>
        <taxon>metagenomes</taxon>
        <taxon>ecological metagenomes</taxon>
    </lineage>
</organism>
<dbReference type="CDD" id="cd02222">
    <property type="entry name" value="cupin_TM1459-like"/>
    <property type="match status" value="1"/>
</dbReference>
<dbReference type="Pfam" id="PF07883">
    <property type="entry name" value="Cupin_2"/>
    <property type="match status" value="1"/>
</dbReference>
<accession>A0A0F9A8Z3</accession>
<dbReference type="InterPro" id="IPR014710">
    <property type="entry name" value="RmlC-like_jellyroll"/>
</dbReference>
<comment type="caution">
    <text evidence="3">The sequence shown here is derived from an EMBL/GenBank/DDBJ whole genome shotgun (WGS) entry which is preliminary data.</text>
</comment>
<dbReference type="InterPro" id="IPR013096">
    <property type="entry name" value="Cupin_2"/>
</dbReference>
<dbReference type="AlphaFoldDB" id="A0A0F9A8Z3"/>
<dbReference type="InterPro" id="IPR011051">
    <property type="entry name" value="RmlC_Cupin_sf"/>
</dbReference>
<dbReference type="SUPFAM" id="SSF51182">
    <property type="entry name" value="RmlC-like cupins"/>
    <property type="match status" value="1"/>
</dbReference>
<dbReference type="EMBL" id="LAZR01056072">
    <property type="protein sequence ID" value="KKK74974.1"/>
    <property type="molecule type" value="Genomic_DNA"/>
</dbReference>
<keyword evidence="1" id="KW-0479">Metal-binding</keyword>
<evidence type="ECO:0000259" key="2">
    <source>
        <dbReference type="Pfam" id="PF07883"/>
    </source>
</evidence>